<evidence type="ECO:0000313" key="12">
    <source>
        <dbReference type="Proteomes" id="UP000028702"/>
    </source>
</evidence>
<proteinExistence type="inferred from homology"/>
<feature type="chain" id="PRO_5011023313" description="Cytochrome c-type biogenesis protein" evidence="9">
    <location>
        <begin position="29"/>
        <end position="167"/>
    </location>
</feature>
<evidence type="ECO:0000256" key="1">
    <source>
        <dbReference type="ARBA" id="ARBA00010342"/>
    </source>
</evidence>
<evidence type="ECO:0000256" key="6">
    <source>
        <dbReference type="ARBA" id="ARBA00023004"/>
    </source>
</evidence>
<keyword evidence="4 9" id="KW-0732">Signal</keyword>
<dbReference type="GO" id="GO:0005886">
    <property type="term" value="C:plasma membrane"/>
    <property type="evidence" value="ECO:0007669"/>
    <property type="project" value="TreeGrafter"/>
</dbReference>
<keyword evidence="6 9" id="KW-0408">Iron</keyword>
<keyword evidence="2 9" id="KW-0349">Heme</keyword>
<dbReference type="Pfam" id="PF03918">
    <property type="entry name" value="CcmH"/>
    <property type="match status" value="1"/>
</dbReference>
<reference evidence="11 12" key="1">
    <citation type="submission" date="2014-07" db="EMBL/GenBank/DDBJ databases">
        <title>Tepidicaulis marinum gen. nov., sp. nov., a novel marine bacterium denitrifying nitrate to nitrous oxide strictly under microaerobic conditions.</title>
        <authorList>
            <person name="Takeuchi M."/>
            <person name="Yamagishi T."/>
            <person name="Kamagata Y."/>
            <person name="Oshima K."/>
            <person name="Hattori M."/>
            <person name="Katayama T."/>
            <person name="Hanada S."/>
            <person name="Tamaki H."/>
            <person name="Marumo K."/>
            <person name="Maeda H."/>
            <person name="Nedachi M."/>
            <person name="Iwasaki W."/>
            <person name="Suwa Y."/>
            <person name="Sakata S."/>
        </authorList>
    </citation>
    <scope>NUCLEOTIDE SEQUENCE [LARGE SCALE GENOMIC DNA]</scope>
    <source>
        <strain evidence="11 12">MA2</strain>
    </source>
</reference>
<dbReference type="AlphaFoldDB" id="A0A081BAV0"/>
<keyword evidence="5" id="KW-0201">Cytochrome c-type biogenesis</keyword>
<keyword evidence="9" id="KW-1133">Transmembrane helix</keyword>
<keyword evidence="9" id="KW-0812">Transmembrane</keyword>
<evidence type="ECO:0000256" key="5">
    <source>
        <dbReference type="ARBA" id="ARBA00022748"/>
    </source>
</evidence>
<evidence type="ECO:0000256" key="9">
    <source>
        <dbReference type="RuleBase" id="RU364112"/>
    </source>
</evidence>
<feature type="transmembrane region" description="Helical" evidence="9">
    <location>
        <begin position="112"/>
        <end position="133"/>
    </location>
</feature>
<evidence type="ECO:0000313" key="11">
    <source>
        <dbReference type="EMBL" id="GAK45168.1"/>
    </source>
</evidence>
<comment type="function">
    <text evidence="7">Required for the biogenesis of c-type cytochromes. Possible subunit of a heme lyase.</text>
</comment>
<evidence type="ECO:0000256" key="4">
    <source>
        <dbReference type="ARBA" id="ARBA00022729"/>
    </source>
</evidence>
<gene>
    <name evidence="11" type="ORF">M2A_1667</name>
</gene>
<dbReference type="EMBL" id="BBIO01000007">
    <property type="protein sequence ID" value="GAK45168.1"/>
    <property type="molecule type" value="Genomic_DNA"/>
</dbReference>
<dbReference type="Proteomes" id="UP000028702">
    <property type="component" value="Unassembled WGS sequence"/>
</dbReference>
<dbReference type="Gene3D" id="1.10.8.640">
    <property type="entry name" value="Cytochrome C biogenesis protein"/>
    <property type="match status" value="1"/>
</dbReference>
<dbReference type="FunFam" id="1.10.8.640:FF:000001">
    <property type="entry name" value="Cytochrome c-type biogenesis protein"/>
    <property type="match status" value="1"/>
</dbReference>
<dbReference type="InterPro" id="IPR005616">
    <property type="entry name" value="CcmH/CycL/Ccl2/NrfF_N"/>
</dbReference>
<comment type="subcellular location">
    <subcellularLocation>
        <location evidence="8">Membrane</location>
        <topology evidence="8">Single-pass membrane protein</topology>
        <orientation evidence="8">Periplasmic side</orientation>
    </subcellularLocation>
</comment>
<keyword evidence="3 9" id="KW-0479">Metal-binding</keyword>
<dbReference type="GO" id="GO:0046872">
    <property type="term" value="F:metal ion binding"/>
    <property type="evidence" value="ECO:0007669"/>
    <property type="project" value="UniProtKB-KW"/>
</dbReference>
<dbReference type="CDD" id="cd16378">
    <property type="entry name" value="CcmH_N"/>
    <property type="match status" value="1"/>
</dbReference>
<accession>A0A081BAV0</accession>
<evidence type="ECO:0000256" key="3">
    <source>
        <dbReference type="ARBA" id="ARBA00022723"/>
    </source>
</evidence>
<evidence type="ECO:0000256" key="8">
    <source>
        <dbReference type="ARBA" id="ARBA00060491"/>
    </source>
</evidence>
<dbReference type="STRING" id="1333998.M2A_1667"/>
<comment type="similarity">
    <text evidence="1 9">Belongs to the CcmH/CycL/Ccl2/NrfF family.</text>
</comment>
<dbReference type="GO" id="GO:0017004">
    <property type="term" value="P:cytochrome complex assembly"/>
    <property type="evidence" value="ECO:0007669"/>
    <property type="project" value="UniProtKB-KW"/>
</dbReference>
<dbReference type="eggNOG" id="COG3088">
    <property type="taxonomic scope" value="Bacteria"/>
</dbReference>
<evidence type="ECO:0000259" key="10">
    <source>
        <dbReference type="Pfam" id="PF03918"/>
    </source>
</evidence>
<dbReference type="InterPro" id="IPR038297">
    <property type="entry name" value="CcmH/CycL/NrfF/Ccl2_sf"/>
</dbReference>
<evidence type="ECO:0000256" key="2">
    <source>
        <dbReference type="ARBA" id="ARBA00022617"/>
    </source>
</evidence>
<sequence>MTRGPFHKGAVLLLAAALWTGLAFPAGAIEPGEKLDNPKLEERARELSRELRCLVCQNQSIDDSDAPLARDLRLLVRERLKEGDSNEEVLDYIVARYGDFVLLRPPVRPETWALWAAPFIALFIGGVVVLMLFRRKKETAAEAEPLSDEEAARLDELMEKADAKMRE</sequence>
<dbReference type="PANTHER" id="PTHR47870">
    <property type="entry name" value="CYTOCHROME C-TYPE BIOGENESIS PROTEIN CCMH"/>
    <property type="match status" value="1"/>
</dbReference>
<dbReference type="InterPro" id="IPR051263">
    <property type="entry name" value="C-type_cytochrome_biogenesis"/>
</dbReference>
<organism evidence="11 12">
    <name type="scientific">Tepidicaulis marinus</name>
    <dbReference type="NCBI Taxonomy" id="1333998"/>
    <lineage>
        <taxon>Bacteria</taxon>
        <taxon>Pseudomonadati</taxon>
        <taxon>Pseudomonadota</taxon>
        <taxon>Alphaproteobacteria</taxon>
        <taxon>Hyphomicrobiales</taxon>
        <taxon>Parvibaculaceae</taxon>
        <taxon>Tepidicaulis</taxon>
    </lineage>
</organism>
<protein>
    <recommendedName>
        <fullName evidence="9">Cytochrome c-type biogenesis protein</fullName>
    </recommendedName>
</protein>
<evidence type="ECO:0000256" key="7">
    <source>
        <dbReference type="ARBA" id="ARBA00037230"/>
    </source>
</evidence>
<keyword evidence="9" id="KW-0472">Membrane</keyword>
<keyword evidence="12" id="KW-1185">Reference proteome</keyword>
<comment type="caution">
    <text evidence="11">The sequence shown here is derived from an EMBL/GenBank/DDBJ whole genome shotgun (WGS) entry which is preliminary data.</text>
</comment>
<feature type="domain" description="CcmH/CycL/Ccl2/NrfF N-terminal" evidence="10">
    <location>
        <begin position="19"/>
        <end position="158"/>
    </location>
</feature>
<dbReference type="PANTHER" id="PTHR47870:SF1">
    <property type="entry name" value="CYTOCHROME C-TYPE BIOGENESIS PROTEIN CCMH"/>
    <property type="match status" value="1"/>
</dbReference>
<feature type="signal peptide" evidence="9">
    <location>
        <begin position="1"/>
        <end position="28"/>
    </location>
</feature>
<name>A0A081BAV0_9HYPH</name>